<dbReference type="PRINTS" id="PR00732">
    <property type="entry name" value="GLHYDRLASE4"/>
</dbReference>
<dbReference type="PANTHER" id="PTHR32092:SF2">
    <property type="entry name" value="ALPHA-GALACTURONIDASE"/>
    <property type="match status" value="1"/>
</dbReference>
<feature type="binding site" evidence="10">
    <location>
        <position position="150"/>
    </location>
    <ligand>
        <name>substrate</name>
    </ligand>
</feature>
<keyword evidence="11" id="KW-0170">Cobalt</keyword>
<comment type="caution">
    <text evidence="15">The sequence shown here is derived from an EMBL/GenBank/DDBJ whole genome shotgun (WGS) entry which is preliminary data.</text>
</comment>
<dbReference type="EMBL" id="DVHB01000091">
    <property type="protein sequence ID" value="HIR39785.1"/>
    <property type="molecule type" value="Genomic_DNA"/>
</dbReference>
<keyword evidence="7 11" id="KW-0464">Manganese</keyword>
<dbReference type="AlphaFoldDB" id="A0A9D1AGG5"/>
<comment type="subunit">
    <text evidence="3">Homotetramer.</text>
</comment>
<evidence type="ECO:0000256" key="10">
    <source>
        <dbReference type="PIRSR" id="PIRSR601088-2"/>
    </source>
</evidence>
<dbReference type="GO" id="GO:0004553">
    <property type="term" value="F:hydrolase activity, hydrolyzing O-glycosyl compounds"/>
    <property type="evidence" value="ECO:0007669"/>
    <property type="project" value="InterPro"/>
</dbReference>
<feature type="site" description="Increases basicity of active site Tyr" evidence="12">
    <location>
        <position position="112"/>
    </location>
</feature>
<dbReference type="Proteomes" id="UP000824179">
    <property type="component" value="Unassembled WGS sequence"/>
</dbReference>
<keyword evidence="8" id="KW-0119">Carbohydrate metabolism</keyword>
<organism evidence="15 16">
    <name type="scientific">Candidatus Coproplasma stercoripullorum</name>
    <dbReference type="NCBI Taxonomy" id="2840751"/>
    <lineage>
        <taxon>Bacteria</taxon>
        <taxon>Bacillati</taxon>
        <taxon>Bacillota</taxon>
        <taxon>Clostridia</taxon>
        <taxon>Eubacteriales</taxon>
        <taxon>Candidatus Coproplasma</taxon>
    </lineage>
</organism>
<evidence type="ECO:0000259" key="14">
    <source>
        <dbReference type="Pfam" id="PF11975"/>
    </source>
</evidence>
<comment type="cofactor">
    <cofactor evidence="1">
        <name>Mn(2+)</name>
        <dbReference type="ChEBI" id="CHEBI:29035"/>
    </cofactor>
</comment>
<keyword evidence="5 13" id="KW-0378">Hydrolase</keyword>
<keyword evidence="4 11" id="KW-0479">Metal-binding</keyword>
<keyword evidence="11" id="KW-0533">Nickel</keyword>
<evidence type="ECO:0000313" key="15">
    <source>
        <dbReference type="EMBL" id="HIR39785.1"/>
    </source>
</evidence>
<dbReference type="InterPro" id="IPR053715">
    <property type="entry name" value="GH4_Enzyme_sf"/>
</dbReference>
<proteinExistence type="inferred from homology"/>
<dbReference type="Gene3D" id="3.90.1820.10">
    <property type="entry name" value="AglA-like glucosidase"/>
    <property type="match status" value="1"/>
</dbReference>
<dbReference type="InterPro" id="IPR036291">
    <property type="entry name" value="NAD(P)-bd_dom_sf"/>
</dbReference>
<evidence type="ECO:0000256" key="5">
    <source>
        <dbReference type="ARBA" id="ARBA00022801"/>
    </source>
</evidence>
<evidence type="ECO:0000256" key="11">
    <source>
        <dbReference type="PIRSR" id="PIRSR601088-3"/>
    </source>
</evidence>
<evidence type="ECO:0000256" key="7">
    <source>
        <dbReference type="ARBA" id="ARBA00023211"/>
    </source>
</evidence>
<reference evidence="15" key="2">
    <citation type="journal article" date="2021" name="PeerJ">
        <title>Extensive microbial diversity within the chicken gut microbiome revealed by metagenomics and culture.</title>
        <authorList>
            <person name="Gilroy R."/>
            <person name="Ravi A."/>
            <person name="Getino M."/>
            <person name="Pursley I."/>
            <person name="Horton D.L."/>
            <person name="Alikhan N.F."/>
            <person name="Baker D."/>
            <person name="Gharbi K."/>
            <person name="Hall N."/>
            <person name="Watson M."/>
            <person name="Adriaenssens E.M."/>
            <person name="Foster-Nyarko E."/>
            <person name="Jarju S."/>
            <person name="Secka A."/>
            <person name="Antonio M."/>
            <person name="Oren A."/>
            <person name="Chaudhuri R.R."/>
            <person name="La Ragione R."/>
            <person name="Hildebrand F."/>
            <person name="Pallen M.J."/>
        </authorList>
    </citation>
    <scope>NUCLEOTIDE SEQUENCE</scope>
    <source>
        <strain evidence="15">ChiW25-3613</strain>
    </source>
</reference>
<accession>A0A9D1AGG5</accession>
<dbReference type="Pfam" id="PF11975">
    <property type="entry name" value="Glyco_hydro_4C"/>
    <property type="match status" value="1"/>
</dbReference>
<dbReference type="SUPFAM" id="SSF56327">
    <property type="entry name" value="LDH C-terminal domain-like"/>
    <property type="match status" value="1"/>
</dbReference>
<keyword evidence="9 13" id="KW-0326">Glycosidase</keyword>
<evidence type="ECO:0000313" key="16">
    <source>
        <dbReference type="Proteomes" id="UP000824179"/>
    </source>
</evidence>
<dbReference type="Pfam" id="PF02056">
    <property type="entry name" value="Glyco_hydro_4"/>
    <property type="match status" value="1"/>
</dbReference>
<dbReference type="PANTHER" id="PTHR32092">
    <property type="entry name" value="6-PHOSPHO-BETA-GLUCOSIDASE-RELATED"/>
    <property type="match status" value="1"/>
</dbReference>
<gene>
    <name evidence="15" type="ORF">IAB90_05320</name>
</gene>
<dbReference type="InterPro" id="IPR022616">
    <property type="entry name" value="Glyco_hydro_4_C"/>
</dbReference>
<protein>
    <submittedName>
        <fullName evidence="15">Alpha-glucosidase/alpha-galactosidase</fullName>
    </submittedName>
</protein>
<evidence type="ECO:0000256" key="2">
    <source>
        <dbReference type="ARBA" id="ARBA00010141"/>
    </source>
</evidence>
<dbReference type="SUPFAM" id="SSF51735">
    <property type="entry name" value="NAD(P)-binding Rossmann-fold domains"/>
    <property type="match status" value="1"/>
</dbReference>
<name>A0A9D1AGG5_9FIRM</name>
<evidence type="ECO:0000256" key="13">
    <source>
        <dbReference type="RuleBase" id="RU361152"/>
    </source>
</evidence>
<dbReference type="InterPro" id="IPR001088">
    <property type="entry name" value="Glyco_hydro_4"/>
</dbReference>
<evidence type="ECO:0000256" key="3">
    <source>
        <dbReference type="ARBA" id="ARBA00011881"/>
    </source>
</evidence>
<comment type="cofactor">
    <cofactor evidence="13">
        <name>NAD(+)</name>
        <dbReference type="ChEBI" id="CHEBI:57540"/>
    </cofactor>
    <text evidence="13">Binds 1 NAD(+) per subunit.</text>
</comment>
<dbReference type="GO" id="GO:0005975">
    <property type="term" value="P:carbohydrate metabolic process"/>
    <property type="evidence" value="ECO:0007669"/>
    <property type="project" value="InterPro"/>
</dbReference>
<dbReference type="GO" id="GO:0046872">
    <property type="term" value="F:metal ion binding"/>
    <property type="evidence" value="ECO:0007669"/>
    <property type="project" value="UniProtKB-KW"/>
</dbReference>
<evidence type="ECO:0000256" key="4">
    <source>
        <dbReference type="ARBA" id="ARBA00022723"/>
    </source>
</evidence>
<feature type="binding site" evidence="11">
    <location>
        <position position="208"/>
    </location>
    <ligand>
        <name>Mn(2+)</name>
        <dbReference type="ChEBI" id="CHEBI:29035"/>
    </ligand>
</feature>
<evidence type="ECO:0000256" key="9">
    <source>
        <dbReference type="ARBA" id="ARBA00023295"/>
    </source>
</evidence>
<comment type="similarity">
    <text evidence="2 13">Belongs to the glycosyl hydrolase 4 family.</text>
</comment>
<keyword evidence="6 13" id="KW-0520">NAD</keyword>
<dbReference type="InterPro" id="IPR015955">
    <property type="entry name" value="Lactate_DH/Glyco_Ohase_4_C"/>
</dbReference>
<reference evidence="15" key="1">
    <citation type="submission" date="2020-10" db="EMBL/GenBank/DDBJ databases">
        <authorList>
            <person name="Gilroy R."/>
        </authorList>
    </citation>
    <scope>NUCLEOTIDE SEQUENCE</scope>
    <source>
        <strain evidence="15">ChiW25-3613</strain>
    </source>
</reference>
<feature type="binding site" evidence="11">
    <location>
        <position position="172"/>
    </location>
    <ligand>
        <name>Mn(2+)</name>
        <dbReference type="ChEBI" id="CHEBI:29035"/>
    </ligand>
</feature>
<evidence type="ECO:0000256" key="12">
    <source>
        <dbReference type="PIRSR" id="PIRSR601088-4"/>
    </source>
</evidence>
<evidence type="ECO:0000256" key="8">
    <source>
        <dbReference type="ARBA" id="ARBA00023277"/>
    </source>
</evidence>
<sequence>MKKIKIAYIGGGSKMWARVFMSDLAIAEGLGGEIALYDIDIPAAERNAAIGGYINADPAAKSKFEYRVHEDIGGALSGADFVVISILPGTFKEMKSDVHAPEKYGIWQSVGDTAGPGGVLRAMRTVPIYEGFARKIKEICPDAWVINFTNPMSICVKTLYDVFPGIKAFGCCHEVFHAQEFLCCALKELKGIDVHRSQIYTDACGVNHFTWITEARYKDYDLLSLIPEFEEKFYEEGYCEQEGHGRFDFKTDPFCYGNKVKMDLFNKFGALAAAGDRHLAEFMPRGWYLKDPETVKSWLFNLTTVDYRERQQKERVSETIEMAEGRKKFPVVKSQEEAVELMKAIMGFETVVSNVNMPNVGQMPQLPLGAIVETNCVFSNGQVKPVAAKPLPKAVAGLVYRASNNIEVCYDGIKERNLNKIYLSFANQALCDGLPMDESYSLFKEMCINTRAYLDEFFDLSKL</sequence>
<evidence type="ECO:0000256" key="6">
    <source>
        <dbReference type="ARBA" id="ARBA00023027"/>
    </source>
</evidence>
<keyword evidence="11" id="KW-0408">Iron</keyword>
<dbReference type="GO" id="GO:0016616">
    <property type="term" value="F:oxidoreductase activity, acting on the CH-OH group of donors, NAD or NADP as acceptor"/>
    <property type="evidence" value="ECO:0007669"/>
    <property type="project" value="InterPro"/>
</dbReference>
<evidence type="ECO:0000256" key="1">
    <source>
        <dbReference type="ARBA" id="ARBA00001936"/>
    </source>
</evidence>
<feature type="domain" description="Glycosyl hydrolase family 4 C-terminal" evidence="14">
    <location>
        <begin position="204"/>
        <end position="427"/>
    </location>
</feature>